<evidence type="ECO:0008006" key="3">
    <source>
        <dbReference type="Google" id="ProtNLM"/>
    </source>
</evidence>
<dbReference type="Proteomes" id="UP000318437">
    <property type="component" value="Unassembled WGS sequence"/>
</dbReference>
<reference evidence="1 2" key="1">
    <citation type="submission" date="2019-02" db="EMBL/GenBank/DDBJ databases">
        <title>Deep-cultivation of Planctomycetes and their phenomic and genomic characterization uncovers novel biology.</title>
        <authorList>
            <person name="Wiegand S."/>
            <person name="Jogler M."/>
            <person name="Boedeker C."/>
            <person name="Pinto D."/>
            <person name="Vollmers J."/>
            <person name="Rivas-Marin E."/>
            <person name="Kohn T."/>
            <person name="Peeters S.H."/>
            <person name="Heuer A."/>
            <person name="Rast P."/>
            <person name="Oberbeckmann S."/>
            <person name="Bunk B."/>
            <person name="Jeske O."/>
            <person name="Meyerdierks A."/>
            <person name="Storesund J.E."/>
            <person name="Kallscheuer N."/>
            <person name="Luecker S."/>
            <person name="Lage O.M."/>
            <person name="Pohl T."/>
            <person name="Merkel B.J."/>
            <person name="Hornburger P."/>
            <person name="Mueller R.-W."/>
            <person name="Bruemmer F."/>
            <person name="Labrenz M."/>
            <person name="Spormann A.M."/>
            <person name="Op Den Camp H."/>
            <person name="Overmann J."/>
            <person name="Amann R."/>
            <person name="Jetten M.S.M."/>
            <person name="Mascher T."/>
            <person name="Medema M.H."/>
            <person name="Devos D.P."/>
            <person name="Kaster A.-K."/>
            <person name="Ovreas L."/>
            <person name="Rohde M."/>
            <person name="Galperin M.Y."/>
            <person name="Jogler C."/>
        </authorList>
    </citation>
    <scope>NUCLEOTIDE SEQUENCE [LARGE SCALE GENOMIC DNA]</scope>
    <source>
        <strain evidence="1 2">Pla144</strain>
    </source>
</reference>
<gene>
    <name evidence="1" type="ORF">Pla144_39470</name>
</gene>
<sequence length="328" mass="36090">MLAKPQVTDSNASTRGFSGNDLRLLLFSRPRKFPPRTPYHSMAGFKTHITTSTMLGVGYGAVGAYYGLPWESAIIAGGLCGVGGMLPDIDSDTGVPFRESMCFAAAIIPVLLSTRLAELGLNHEQYVLAVMSSYVFIRFGVGKLIKKYTVHRGMFHSLPAALTFAGLAFLFCGSDNLQLRYFKAAGVLLGVMSHLVLDEIYSVEWTGGRWRFKKSFGTAMKLWGHSTWGNISTYAKLILVYTMILGEPMVMDHYGTNYSIAVDLDRWRLRSESELAGTNNPVPLPTTGIMPQGYAVLPPNGDQPQTPEVDQTIYDTARRLWRNIGGAK</sequence>
<dbReference type="AlphaFoldDB" id="A0A5C6CHS3"/>
<comment type="caution">
    <text evidence="1">The sequence shown here is derived from an EMBL/GenBank/DDBJ whole genome shotgun (WGS) entry which is preliminary data.</text>
</comment>
<dbReference type="Pfam" id="PF04307">
    <property type="entry name" value="YdjM"/>
    <property type="match status" value="1"/>
</dbReference>
<protein>
    <recommendedName>
        <fullName evidence="3">Inner membrane protein</fullName>
    </recommendedName>
</protein>
<proteinExistence type="predicted"/>
<organism evidence="1 2">
    <name type="scientific">Bythopirellula polymerisocia</name>
    <dbReference type="NCBI Taxonomy" id="2528003"/>
    <lineage>
        <taxon>Bacteria</taxon>
        <taxon>Pseudomonadati</taxon>
        <taxon>Planctomycetota</taxon>
        <taxon>Planctomycetia</taxon>
        <taxon>Pirellulales</taxon>
        <taxon>Lacipirellulaceae</taxon>
        <taxon>Bythopirellula</taxon>
    </lineage>
</organism>
<evidence type="ECO:0000313" key="1">
    <source>
        <dbReference type="EMBL" id="TWU23772.1"/>
    </source>
</evidence>
<name>A0A5C6CHS3_9BACT</name>
<evidence type="ECO:0000313" key="2">
    <source>
        <dbReference type="Proteomes" id="UP000318437"/>
    </source>
</evidence>
<dbReference type="OrthoDB" id="5295350at2"/>
<keyword evidence="2" id="KW-1185">Reference proteome</keyword>
<dbReference type="EMBL" id="SJPS01000006">
    <property type="protein sequence ID" value="TWU23772.1"/>
    <property type="molecule type" value="Genomic_DNA"/>
</dbReference>
<accession>A0A5C6CHS3</accession>
<dbReference type="InterPro" id="IPR007404">
    <property type="entry name" value="YdjM-like"/>
</dbReference>